<dbReference type="InterPro" id="IPR051449">
    <property type="entry name" value="ABC-2_transporter_component"/>
</dbReference>
<evidence type="ECO:0000256" key="5">
    <source>
        <dbReference type="ARBA" id="ARBA00022692"/>
    </source>
</evidence>
<keyword evidence="4" id="KW-1003">Cell membrane</keyword>
<dbReference type="InterPro" id="IPR047817">
    <property type="entry name" value="ABC2_TM_bact-type"/>
</dbReference>
<feature type="transmembrane region" description="Helical" evidence="8">
    <location>
        <begin position="239"/>
        <end position="261"/>
    </location>
</feature>
<dbReference type="RefSeq" id="WP_368375479.1">
    <property type="nucleotide sequence ID" value="NZ_JBFRYB010000001.1"/>
</dbReference>
<dbReference type="Proteomes" id="UP001557484">
    <property type="component" value="Unassembled WGS sequence"/>
</dbReference>
<feature type="transmembrane region" description="Helical" evidence="8">
    <location>
        <begin position="191"/>
        <end position="212"/>
    </location>
</feature>
<keyword evidence="7 8" id="KW-0472">Membrane</keyword>
<dbReference type="PANTHER" id="PTHR30294:SF29">
    <property type="entry name" value="MULTIDRUG ABC TRANSPORTER PERMEASE YBHS-RELATED"/>
    <property type="match status" value="1"/>
</dbReference>
<dbReference type="PROSITE" id="PS51012">
    <property type="entry name" value="ABC_TM2"/>
    <property type="match status" value="1"/>
</dbReference>
<keyword evidence="11" id="KW-1185">Reference proteome</keyword>
<feature type="transmembrane region" description="Helical" evidence="8">
    <location>
        <begin position="32"/>
        <end position="52"/>
    </location>
</feature>
<proteinExistence type="inferred from homology"/>
<comment type="subcellular location">
    <subcellularLocation>
        <location evidence="1">Cell membrane</location>
        <topology evidence="1">Multi-pass membrane protein</topology>
    </subcellularLocation>
</comment>
<evidence type="ECO:0000256" key="2">
    <source>
        <dbReference type="ARBA" id="ARBA00007783"/>
    </source>
</evidence>
<dbReference type="Pfam" id="PF12698">
    <property type="entry name" value="ABC2_membrane_3"/>
    <property type="match status" value="1"/>
</dbReference>
<evidence type="ECO:0000259" key="9">
    <source>
        <dbReference type="PROSITE" id="PS51012"/>
    </source>
</evidence>
<gene>
    <name evidence="10" type="ORF">AB4875_07725</name>
</gene>
<sequence length="384" mass="42326">MSDRGRYSTGINFARINAVFIKELIQMRRDRLTFAVMLAIPILELVLFGYAINTDPKHLPTAVHAEEYTPQVRSVLAGLEHSDYFDVSMNIPDARTGDHLLASGRAVFVIEIPAGFTERLLRGKRPQLLVAADATDPVAASNALSRINTIVNRSLRKDFTGALAYLQVDPGPVEVVIHPRYNPEGITQYNIVPGLLGVILTMTLVMITGVAMTRETERGTMENLLAMPGSPFEVMIGKIMPFLGVGAVQTLIVLLVAHWLFAVPFVGSISLLLMSVVLFIIANLALGFTFSTIAKSQIQAMQLTVFFFLPSMLLSGFMFPFRGMPAWAQAIGEVLPLTHFLRVVRGIMLKGAGFKDLKMDLAAIVVFMLVVVFIAMLRYKRTLD</sequence>
<name>A0ABV3TVU7_9GAMM</name>
<dbReference type="EMBL" id="JBFRYB010000001">
    <property type="protein sequence ID" value="MEX1665375.1"/>
    <property type="molecule type" value="Genomic_DNA"/>
</dbReference>
<accession>A0ABV3TVU7</accession>
<comment type="caution">
    <text evidence="10">The sequence shown here is derived from an EMBL/GenBank/DDBJ whole genome shotgun (WGS) entry which is preliminary data.</text>
</comment>
<keyword evidence="5 8" id="KW-0812">Transmembrane</keyword>
<evidence type="ECO:0000256" key="7">
    <source>
        <dbReference type="ARBA" id="ARBA00023136"/>
    </source>
</evidence>
<feature type="transmembrane region" description="Helical" evidence="8">
    <location>
        <begin position="300"/>
        <end position="321"/>
    </location>
</feature>
<organism evidence="10 11">
    <name type="scientific">Zhongshania arctica</name>
    <dbReference type="NCBI Taxonomy" id="3238302"/>
    <lineage>
        <taxon>Bacteria</taxon>
        <taxon>Pseudomonadati</taxon>
        <taxon>Pseudomonadota</taxon>
        <taxon>Gammaproteobacteria</taxon>
        <taxon>Cellvibrionales</taxon>
        <taxon>Spongiibacteraceae</taxon>
        <taxon>Zhongshania</taxon>
    </lineage>
</organism>
<feature type="domain" description="ABC transmembrane type-2" evidence="9">
    <location>
        <begin position="153"/>
        <end position="382"/>
    </location>
</feature>
<feature type="transmembrane region" description="Helical" evidence="8">
    <location>
        <begin position="361"/>
        <end position="379"/>
    </location>
</feature>
<dbReference type="PANTHER" id="PTHR30294">
    <property type="entry name" value="MEMBRANE COMPONENT OF ABC TRANSPORTER YHHJ-RELATED"/>
    <property type="match status" value="1"/>
</dbReference>
<keyword evidence="3" id="KW-0813">Transport</keyword>
<keyword evidence="6 8" id="KW-1133">Transmembrane helix</keyword>
<evidence type="ECO:0000256" key="6">
    <source>
        <dbReference type="ARBA" id="ARBA00022989"/>
    </source>
</evidence>
<reference evidence="10 11" key="1">
    <citation type="journal article" date="2011" name="Int. J. Syst. Evol. Microbiol.">
        <title>Zhongshania antarctica gen. nov., sp. nov. and Zhongshania guokunii sp. nov., gammaproteobacteria respectively isolated from coastal attached (fast) ice and surface seawater of the Antarctic.</title>
        <authorList>
            <person name="Li H.J."/>
            <person name="Zhang X.Y."/>
            <person name="Chen C.X."/>
            <person name="Zhang Y.J."/>
            <person name="Gao Z.M."/>
            <person name="Yu Y."/>
            <person name="Chen X.L."/>
            <person name="Chen B."/>
            <person name="Zhang Y.Z."/>
        </authorList>
    </citation>
    <scope>NUCLEOTIDE SEQUENCE [LARGE SCALE GENOMIC DNA]</scope>
    <source>
        <strain evidence="10 11">R06B22</strain>
    </source>
</reference>
<evidence type="ECO:0000256" key="8">
    <source>
        <dbReference type="SAM" id="Phobius"/>
    </source>
</evidence>
<dbReference type="InterPro" id="IPR013525">
    <property type="entry name" value="ABC2_TM"/>
</dbReference>
<feature type="transmembrane region" description="Helical" evidence="8">
    <location>
        <begin position="267"/>
        <end position="288"/>
    </location>
</feature>
<evidence type="ECO:0000313" key="10">
    <source>
        <dbReference type="EMBL" id="MEX1665375.1"/>
    </source>
</evidence>
<evidence type="ECO:0000256" key="3">
    <source>
        <dbReference type="ARBA" id="ARBA00022448"/>
    </source>
</evidence>
<evidence type="ECO:0000313" key="11">
    <source>
        <dbReference type="Proteomes" id="UP001557484"/>
    </source>
</evidence>
<dbReference type="Gene3D" id="3.40.1710.10">
    <property type="entry name" value="abc type-2 transporter like domain"/>
    <property type="match status" value="1"/>
</dbReference>
<evidence type="ECO:0000256" key="4">
    <source>
        <dbReference type="ARBA" id="ARBA00022475"/>
    </source>
</evidence>
<protein>
    <submittedName>
        <fullName evidence="10">ABC transporter permease</fullName>
    </submittedName>
</protein>
<comment type="similarity">
    <text evidence="2">Belongs to the ABC-2 integral membrane protein family.</text>
</comment>
<evidence type="ECO:0000256" key="1">
    <source>
        <dbReference type="ARBA" id="ARBA00004651"/>
    </source>
</evidence>